<dbReference type="AlphaFoldDB" id="A0AAN8X055"/>
<proteinExistence type="inferred from homology"/>
<dbReference type="CDD" id="cd08022">
    <property type="entry name" value="M28_PSMA_like"/>
    <property type="match status" value="1"/>
</dbReference>
<dbReference type="InterPro" id="IPR007365">
    <property type="entry name" value="TFR-like_dimer_dom"/>
</dbReference>
<evidence type="ECO:0000259" key="3">
    <source>
        <dbReference type="Pfam" id="PF04389"/>
    </source>
</evidence>
<dbReference type="InterPro" id="IPR039373">
    <property type="entry name" value="Peptidase_M28B"/>
</dbReference>
<sequence length="440" mass="49590">MGGQTPPPEWVGGLENIPYNLGPAMLAEYKEFTINLKTNNTRMILRSYNVIGTIKGDIEPDRYVLIGNHRDAWGYGASDPSSGTAQMLETARVFGELMKEGWRPRRTLVFCSWGAEEYGLIGSTEWVEEHVDKIQERAVVYVNTDTCASGPILNAPASPLLWDSIVEISKQVPGVRDGPTVYDEWAAYHAVQNKSEPEMRTLGSGSDYAPFAFYSGVPCIDIWFRTDKNKYDISTYPYYHTGYETFYMVSTHIDPDFKIHQGCGRIAALLLRYFADSTIIPYSLEKFPVAIEEGLSNVMENGNREKLLDIYSKLPLLEESATNFTDAMNKFVQNINTAQDNMGPLEVRALNDLIMKLEQNFIIPTGLPGRPLIRHAVFAASKFDSYAASGFPGISDLLYDIDDLEGETLDQRKNEIRKHISDLTILMQRAVNLLKDYHFV</sequence>
<accession>A0AAN8X055</accession>
<comment type="caution">
    <text evidence="4">The sequence shown here is derived from an EMBL/GenBank/DDBJ whole genome shotgun (WGS) entry which is preliminary data.</text>
</comment>
<dbReference type="Pfam" id="PF04253">
    <property type="entry name" value="TFR_dimer"/>
    <property type="match status" value="1"/>
</dbReference>
<dbReference type="InterPro" id="IPR036757">
    <property type="entry name" value="TFR-like_dimer_dom_sf"/>
</dbReference>
<evidence type="ECO:0000313" key="4">
    <source>
        <dbReference type="EMBL" id="KAK7069649.1"/>
    </source>
</evidence>
<dbReference type="SUPFAM" id="SSF47672">
    <property type="entry name" value="Transferrin receptor-like dimerisation domain"/>
    <property type="match status" value="1"/>
</dbReference>
<evidence type="ECO:0000259" key="2">
    <source>
        <dbReference type="Pfam" id="PF04253"/>
    </source>
</evidence>
<protein>
    <submittedName>
        <fullName evidence="4">Uncharacterized protein</fullName>
    </submittedName>
</protein>
<dbReference type="PANTHER" id="PTHR10404">
    <property type="entry name" value="N-ACETYLATED-ALPHA-LINKED ACIDIC DIPEPTIDASE"/>
    <property type="match status" value="1"/>
</dbReference>
<dbReference type="PANTHER" id="PTHR10404:SF74">
    <property type="entry name" value="AMINOPEPTIDASE NAALADL1-LIKE"/>
    <property type="match status" value="1"/>
</dbReference>
<dbReference type="SUPFAM" id="SSF53187">
    <property type="entry name" value="Zn-dependent exopeptidases"/>
    <property type="match status" value="1"/>
</dbReference>
<dbReference type="Gene3D" id="3.40.630.10">
    <property type="entry name" value="Zn peptidases"/>
    <property type="match status" value="1"/>
</dbReference>
<dbReference type="FunFam" id="3.40.630.10:FF:000101">
    <property type="entry name" value="N-acetylated alpha-linked acidic dipeptidase like 1"/>
    <property type="match status" value="1"/>
</dbReference>
<feature type="domain" description="Peptidase M28" evidence="3">
    <location>
        <begin position="49"/>
        <end position="246"/>
    </location>
</feature>
<evidence type="ECO:0000256" key="1">
    <source>
        <dbReference type="ARBA" id="ARBA00005634"/>
    </source>
</evidence>
<dbReference type="InterPro" id="IPR007484">
    <property type="entry name" value="Peptidase_M28"/>
</dbReference>
<dbReference type="Pfam" id="PF04389">
    <property type="entry name" value="Peptidase_M28"/>
    <property type="match status" value="1"/>
</dbReference>
<comment type="similarity">
    <text evidence="1">Belongs to the peptidase M28 family. M28B subfamily.</text>
</comment>
<feature type="domain" description="Transferrin receptor-like dimerisation" evidence="2">
    <location>
        <begin position="316"/>
        <end position="435"/>
    </location>
</feature>
<organism evidence="4 5">
    <name type="scientific">Halocaridina rubra</name>
    <name type="common">Hawaiian red shrimp</name>
    <dbReference type="NCBI Taxonomy" id="373956"/>
    <lineage>
        <taxon>Eukaryota</taxon>
        <taxon>Metazoa</taxon>
        <taxon>Ecdysozoa</taxon>
        <taxon>Arthropoda</taxon>
        <taxon>Crustacea</taxon>
        <taxon>Multicrustacea</taxon>
        <taxon>Malacostraca</taxon>
        <taxon>Eumalacostraca</taxon>
        <taxon>Eucarida</taxon>
        <taxon>Decapoda</taxon>
        <taxon>Pleocyemata</taxon>
        <taxon>Caridea</taxon>
        <taxon>Atyoidea</taxon>
        <taxon>Atyidae</taxon>
        <taxon>Halocaridina</taxon>
    </lineage>
</organism>
<name>A0AAN8X055_HALRR</name>
<dbReference type="EMBL" id="JAXCGZ010015990">
    <property type="protein sequence ID" value="KAK7069649.1"/>
    <property type="molecule type" value="Genomic_DNA"/>
</dbReference>
<gene>
    <name evidence="4" type="ORF">SK128_003416</name>
</gene>
<evidence type="ECO:0000313" key="5">
    <source>
        <dbReference type="Proteomes" id="UP001381693"/>
    </source>
</evidence>
<dbReference type="Proteomes" id="UP001381693">
    <property type="component" value="Unassembled WGS sequence"/>
</dbReference>
<dbReference type="Gene3D" id="1.20.930.40">
    <property type="entry name" value="Transferrin receptor-like, dimerisation domain"/>
    <property type="match status" value="1"/>
</dbReference>
<keyword evidence="5" id="KW-1185">Reference proteome</keyword>
<dbReference type="GO" id="GO:0004180">
    <property type="term" value="F:carboxypeptidase activity"/>
    <property type="evidence" value="ECO:0007669"/>
    <property type="project" value="TreeGrafter"/>
</dbReference>
<reference evidence="4 5" key="1">
    <citation type="submission" date="2023-11" db="EMBL/GenBank/DDBJ databases">
        <title>Halocaridina rubra genome assembly.</title>
        <authorList>
            <person name="Smith C."/>
        </authorList>
    </citation>
    <scope>NUCLEOTIDE SEQUENCE [LARGE SCALE GENOMIC DNA]</scope>
    <source>
        <strain evidence="4">EP-1</strain>
        <tissue evidence="4">Whole</tissue>
    </source>
</reference>